<dbReference type="Pfam" id="PF05164">
    <property type="entry name" value="ZapA"/>
    <property type="match status" value="1"/>
</dbReference>
<evidence type="ECO:0000256" key="7">
    <source>
        <dbReference type="ARBA" id="ARBA00024910"/>
    </source>
</evidence>
<evidence type="ECO:0000256" key="4">
    <source>
        <dbReference type="ARBA" id="ARBA00022618"/>
    </source>
</evidence>
<evidence type="ECO:0000256" key="6">
    <source>
        <dbReference type="ARBA" id="ARBA00023306"/>
    </source>
</evidence>
<name>A0A3A3G6L8_9BURK</name>
<evidence type="ECO:0000256" key="1">
    <source>
        <dbReference type="ARBA" id="ARBA00004496"/>
    </source>
</evidence>
<dbReference type="Gene3D" id="1.20.5.50">
    <property type="match status" value="1"/>
</dbReference>
<organism evidence="10 11">
    <name type="scientific">Noviherbaspirillum sedimenti</name>
    <dbReference type="NCBI Taxonomy" id="2320865"/>
    <lineage>
        <taxon>Bacteria</taxon>
        <taxon>Pseudomonadati</taxon>
        <taxon>Pseudomonadota</taxon>
        <taxon>Betaproteobacteria</taxon>
        <taxon>Burkholderiales</taxon>
        <taxon>Oxalobacteraceae</taxon>
        <taxon>Noviherbaspirillum</taxon>
    </lineage>
</organism>
<keyword evidence="11" id="KW-1185">Reference proteome</keyword>
<dbReference type="AlphaFoldDB" id="A0A3A3G6L8"/>
<dbReference type="GO" id="GO:0032153">
    <property type="term" value="C:cell division site"/>
    <property type="evidence" value="ECO:0007669"/>
    <property type="project" value="TreeGrafter"/>
</dbReference>
<dbReference type="PANTHER" id="PTHR34981">
    <property type="entry name" value="CELL DIVISION PROTEIN ZAPA"/>
    <property type="match status" value="1"/>
</dbReference>
<dbReference type="GO" id="GO:0005829">
    <property type="term" value="C:cytosol"/>
    <property type="evidence" value="ECO:0007669"/>
    <property type="project" value="TreeGrafter"/>
</dbReference>
<protein>
    <recommendedName>
        <fullName evidence="2">Cell division protein ZapA</fullName>
    </recommendedName>
    <alternativeName>
        <fullName evidence="9">Z ring-associated protein ZapA</fullName>
    </alternativeName>
</protein>
<dbReference type="RefSeq" id="WP_119787552.1">
    <property type="nucleotide sequence ID" value="NZ_QYUQ01000002.1"/>
</dbReference>
<keyword evidence="6" id="KW-0131">Cell cycle</keyword>
<accession>A0A3A3G6L8</accession>
<evidence type="ECO:0000256" key="8">
    <source>
        <dbReference type="ARBA" id="ARBA00026068"/>
    </source>
</evidence>
<evidence type="ECO:0000256" key="5">
    <source>
        <dbReference type="ARBA" id="ARBA00023210"/>
    </source>
</evidence>
<dbReference type="EMBL" id="QYUQ01000002">
    <property type="protein sequence ID" value="RJG04068.1"/>
    <property type="molecule type" value="Genomic_DNA"/>
</dbReference>
<dbReference type="Gene3D" id="3.30.160.880">
    <property type="entry name" value="Cell division protein ZapA protomer, N-terminal domain"/>
    <property type="match status" value="1"/>
</dbReference>
<dbReference type="OrthoDB" id="5297208at2"/>
<dbReference type="GO" id="GO:0043093">
    <property type="term" value="P:FtsZ-dependent cytokinesis"/>
    <property type="evidence" value="ECO:0007669"/>
    <property type="project" value="TreeGrafter"/>
</dbReference>
<keyword evidence="5" id="KW-0717">Septation</keyword>
<reference evidence="11" key="1">
    <citation type="submission" date="2018-09" db="EMBL/GenBank/DDBJ databases">
        <authorList>
            <person name="Zhu H."/>
        </authorList>
    </citation>
    <scope>NUCLEOTIDE SEQUENCE [LARGE SCALE GENOMIC DNA]</scope>
    <source>
        <strain evidence="11">K1S02-23</strain>
    </source>
</reference>
<dbReference type="PANTHER" id="PTHR34981:SF1">
    <property type="entry name" value="CELL DIVISION PROTEIN ZAPA"/>
    <property type="match status" value="1"/>
</dbReference>
<dbReference type="InterPro" id="IPR042233">
    <property type="entry name" value="Cell_div_ZapA_N"/>
</dbReference>
<keyword evidence="4 10" id="KW-0132">Cell division</keyword>
<dbReference type="InterPro" id="IPR007838">
    <property type="entry name" value="Cell_div_ZapA-like"/>
</dbReference>
<comment type="function">
    <text evidence="7">Activator of cell division through the inhibition of FtsZ GTPase activity, therefore promoting FtsZ assembly into bundles of protofilaments necessary for the formation of the division Z ring. It is recruited early at mid-cell but it is not essential for cell division.</text>
</comment>
<comment type="subunit">
    <text evidence="8">Homodimer. Interacts with FtsZ.</text>
</comment>
<dbReference type="GO" id="GO:0030428">
    <property type="term" value="C:cell septum"/>
    <property type="evidence" value="ECO:0007669"/>
    <property type="project" value="TreeGrafter"/>
</dbReference>
<dbReference type="GO" id="GO:0000921">
    <property type="term" value="P:septin ring assembly"/>
    <property type="evidence" value="ECO:0007669"/>
    <property type="project" value="TreeGrafter"/>
</dbReference>
<gene>
    <name evidence="10" type="ORF">D3878_22800</name>
</gene>
<dbReference type="Proteomes" id="UP000266327">
    <property type="component" value="Unassembled WGS sequence"/>
</dbReference>
<evidence type="ECO:0000256" key="2">
    <source>
        <dbReference type="ARBA" id="ARBA00015195"/>
    </source>
</evidence>
<comment type="caution">
    <text evidence="10">The sequence shown here is derived from an EMBL/GenBank/DDBJ whole genome shotgun (WGS) entry which is preliminary data.</text>
</comment>
<comment type="subcellular location">
    <subcellularLocation>
        <location evidence="1">Cytoplasm</location>
    </subcellularLocation>
</comment>
<sequence length="103" mass="10989">MIQIDVTLMGQAYKLACKEGEEASLHQAVAYLDEKMCAIRDAGKIKGNDRIAVIAALGIAAEFLSTRSPEGPLSNMSLAEVKTQIAAMHTVIDGALAPQENLF</sequence>
<dbReference type="InterPro" id="IPR036192">
    <property type="entry name" value="Cell_div_ZapA-like_sf"/>
</dbReference>
<evidence type="ECO:0000256" key="3">
    <source>
        <dbReference type="ARBA" id="ARBA00022490"/>
    </source>
</evidence>
<proteinExistence type="predicted"/>
<keyword evidence="3" id="KW-0963">Cytoplasm</keyword>
<dbReference type="SUPFAM" id="SSF102829">
    <property type="entry name" value="Cell division protein ZapA-like"/>
    <property type="match status" value="1"/>
</dbReference>
<dbReference type="GO" id="GO:0000917">
    <property type="term" value="P:division septum assembly"/>
    <property type="evidence" value="ECO:0007669"/>
    <property type="project" value="UniProtKB-KW"/>
</dbReference>
<evidence type="ECO:0000313" key="11">
    <source>
        <dbReference type="Proteomes" id="UP000266327"/>
    </source>
</evidence>
<evidence type="ECO:0000256" key="9">
    <source>
        <dbReference type="ARBA" id="ARBA00033158"/>
    </source>
</evidence>
<evidence type="ECO:0000313" key="10">
    <source>
        <dbReference type="EMBL" id="RJG04068.1"/>
    </source>
</evidence>